<dbReference type="Proteomes" id="UP000821845">
    <property type="component" value="Chromosome 6"/>
</dbReference>
<reference evidence="1" key="1">
    <citation type="submission" date="2020-05" db="EMBL/GenBank/DDBJ databases">
        <title>Large-scale comparative analyses of tick genomes elucidate their genetic diversity and vector capacities.</title>
        <authorList>
            <person name="Jia N."/>
            <person name="Wang J."/>
            <person name="Shi W."/>
            <person name="Du L."/>
            <person name="Sun Y."/>
            <person name="Zhan W."/>
            <person name="Jiang J."/>
            <person name="Wang Q."/>
            <person name="Zhang B."/>
            <person name="Ji P."/>
            <person name="Sakyi L.B."/>
            <person name="Cui X."/>
            <person name="Yuan T."/>
            <person name="Jiang B."/>
            <person name="Yang W."/>
            <person name="Lam T.T.-Y."/>
            <person name="Chang Q."/>
            <person name="Ding S."/>
            <person name="Wang X."/>
            <person name="Zhu J."/>
            <person name="Ruan X."/>
            <person name="Zhao L."/>
            <person name="Wei J."/>
            <person name="Que T."/>
            <person name="Du C."/>
            <person name="Cheng J."/>
            <person name="Dai P."/>
            <person name="Han X."/>
            <person name="Huang E."/>
            <person name="Gao Y."/>
            <person name="Liu J."/>
            <person name="Shao H."/>
            <person name="Ye R."/>
            <person name="Li L."/>
            <person name="Wei W."/>
            <person name="Wang X."/>
            <person name="Wang C."/>
            <person name="Yang T."/>
            <person name="Huo Q."/>
            <person name="Li W."/>
            <person name="Guo W."/>
            <person name="Chen H."/>
            <person name="Zhou L."/>
            <person name="Ni X."/>
            <person name="Tian J."/>
            <person name="Zhou Y."/>
            <person name="Sheng Y."/>
            <person name="Liu T."/>
            <person name="Pan Y."/>
            <person name="Xia L."/>
            <person name="Li J."/>
            <person name="Zhao F."/>
            <person name="Cao W."/>
        </authorList>
    </citation>
    <scope>NUCLEOTIDE SEQUENCE</scope>
    <source>
        <strain evidence="1">Hyas-2018</strain>
    </source>
</reference>
<proteinExistence type="predicted"/>
<gene>
    <name evidence="1" type="ORF">HPB50_016840</name>
</gene>
<evidence type="ECO:0000313" key="1">
    <source>
        <dbReference type="EMBL" id="KAH6928503.1"/>
    </source>
</evidence>
<keyword evidence="2" id="KW-1185">Reference proteome</keyword>
<accession>A0ACB7S4C6</accession>
<dbReference type="EMBL" id="CM023486">
    <property type="protein sequence ID" value="KAH6928503.1"/>
    <property type="molecule type" value="Genomic_DNA"/>
</dbReference>
<comment type="caution">
    <text evidence="1">The sequence shown here is derived from an EMBL/GenBank/DDBJ whole genome shotgun (WGS) entry which is preliminary data.</text>
</comment>
<sequence>MTNDAKLSRANSIRESGSPTALPSLLDVDFDISANQCIEDINKTLVKDSSHDNDALKSAVRSESLERNNEPLPVACTQAQPQVAENDVSPDTIPARPAGVECRGAKSMRGNYFSALPSLSTVDAHLSVAQWVEETAKVAVTENTSHDQGTRNLNTEAVLVPCAQAQPGVTENNAIHGITPVSANDAKWIESMSTCDNNLSSDLHSIESLRAAPQVGDGNVRQTLVIEALLLGIVLKSTLHNSDDGPSASCSTPKSAIQLPANVLEFIKTLPCLPIDEFCPPSHSPTVLSHISPPPSLASLSDGEIRSIGESVATLPSRTLAEEAASEGGYVRHQYEPDTFVPLSPLSVPTRSEGETADSVSDHWTASAALSSPKQALNEAAKSDSEGSEAASYSATSYTKGIGRTSSCSSCSTGSSSSSSSTSDTKDDTENSSSSSCPESSPGEEIREAQTAKVDTDHLKKTIDAGGAAAAAAVRSEPRYAQLSTSGTNLRDHSVNLENGRLPTLTSVSLLKEHKKDGVEDDADIVIPLLKTNFGAEDVAAVMHSEPRPIEPARCGVDRPYHHGNQDNDYPAFPAAASALKKYDKYRFQYDAYLMTPLELPPFMTKPSEKDAVESVYDPKASRSASPSARSAVRTGNKSDFEHGSVTSLQLSPCPELLSSDDKAPKFQGELPQQRKRKKRQRKRPPKSAAQKYPYRRFQEMKMNTANFGKRAQPWRRRPKLRAPFVTDDPAENWDNEDPEWETVRLLRCDEERYEVVHRVWLSRRIPDPQQDLTAFYHRRRIQGMGRWAHPSSRSRRKRRASSRFERDSDDAKRRRLDTDIYDMKIEAVKKSRDRALAKASEMLNKCLRELRRERKRSEGRDDSASLSPRSPTRDRSRSYSPERRSRRLRSWSASARESSPGRVRRRSCSPERKADSSSRNSSRRRRRRHPSKDTDDCSYVKQRRGRSHPSRGANYSPSPPEDRRRRTSTEPRKKARLRHSSAEATTSSTCSDRSVNRGNRTRRHSSEDNWPPRRGRRGRRASSESSYGSAARRRSKKREGNDNLSPTDRWKDGTRDSPYWTWRERRIREDFEADTRQINSMYYETVDKLEAARREMSSVNDFYIGLGRTDPRMLSARQVDEYMKLEAMAGQMSSSYKEARD</sequence>
<name>A0ACB7S4C6_HYAAI</name>
<evidence type="ECO:0000313" key="2">
    <source>
        <dbReference type="Proteomes" id="UP000821845"/>
    </source>
</evidence>
<protein>
    <submittedName>
        <fullName evidence="1">Uncharacterized protein</fullName>
    </submittedName>
</protein>
<organism evidence="1 2">
    <name type="scientific">Hyalomma asiaticum</name>
    <name type="common">Tick</name>
    <dbReference type="NCBI Taxonomy" id="266040"/>
    <lineage>
        <taxon>Eukaryota</taxon>
        <taxon>Metazoa</taxon>
        <taxon>Ecdysozoa</taxon>
        <taxon>Arthropoda</taxon>
        <taxon>Chelicerata</taxon>
        <taxon>Arachnida</taxon>
        <taxon>Acari</taxon>
        <taxon>Parasitiformes</taxon>
        <taxon>Ixodida</taxon>
        <taxon>Ixodoidea</taxon>
        <taxon>Ixodidae</taxon>
        <taxon>Hyalomminae</taxon>
        <taxon>Hyalomma</taxon>
    </lineage>
</organism>